<organism evidence="4 5">
    <name type="scientific">Rotaria sordida</name>
    <dbReference type="NCBI Taxonomy" id="392033"/>
    <lineage>
        <taxon>Eukaryota</taxon>
        <taxon>Metazoa</taxon>
        <taxon>Spiralia</taxon>
        <taxon>Gnathifera</taxon>
        <taxon>Rotifera</taxon>
        <taxon>Eurotatoria</taxon>
        <taxon>Bdelloidea</taxon>
        <taxon>Philodinida</taxon>
        <taxon>Philodinidae</taxon>
        <taxon>Rotaria</taxon>
    </lineage>
</organism>
<dbReference type="AlphaFoldDB" id="A0A814AIL4"/>
<dbReference type="InterPro" id="IPR052963">
    <property type="entry name" value="Pantetheine_PDE"/>
</dbReference>
<gene>
    <name evidence="4" type="ORF">ZHD862_LOCUS8136</name>
</gene>
<evidence type="ECO:0000259" key="2">
    <source>
        <dbReference type="Pfam" id="PF00149"/>
    </source>
</evidence>
<dbReference type="InterPro" id="IPR004843">
    <property type="entry name" value="Calcineurin-like_PHP"/>
</dbReference>
<feature type="domain" description="E3 ubiquitin-protein ligase UBR4 N-terminal" evidence="3">
    <location>
        <begin position="624"/>
        <end position="768"/>
    </location>
</feature>
<reference evidence="4" key="1">
    <citation type="submission" date="2021-02" db="EMBL/GenBank/DDBJ databases">
        <authorList>
            <person name="Nowell W R."/>
        </authorList>
    </citation>
    <scope>NUCLEOTIDE SEQUENCE</scope>
</reference>
<evidence type="ECO:0000313" key="4">
    <source>
        <dbReference type="EMBL" id="CAF0915914.1"/>
    </source>
</evidence>
<protein>
    <recommendedName>
        <fullName evidence="6">Calcineurin-like phosphoesterase domain-containing protein</fullName>
    </recommendedName>
</protein>
<feature type="region of interest" description="Disordered" evidence="1">
    <location>
        <begin position="196"/>
        <end position="215"/>
    </location>
</feature>
<evidence type="ECO:0008006" key="6">
    <source>
        <dbReference type="Google" id="ProtNLM"/>
    </source>
</evidence>
<dbReference type="Pfam" id="PF19423">
    <property type="entry name" value="E3_UBR4_N"/>
    <property type="match status" value="2"/>
</dbReference>
<evidence type="ECO:0000256" key="1">
    <source>
        <dbReference type="SAM" id="MobiDB-lite"/>
    </source>
</evidence>
<dbReference type="EMBL" id="CAJNOT010000257">
    <property type="protein sequence ID" value="CAF0915914.1"/>
    <property type="molecule type" value="Genomic_DNA"/>
</dbReference>
<dbReference type="SUPFAM" id="SSF56300">
    <property type="entry name" value="Metallo-dependent phosphatases"/>
    <property type="match status" value="1"/>
</dbReference>
<dbReference type="Proteomes" id="UP000663864">
    <property type="component" value="Unassembled WGS sequence"/>
</dbReference>
<evidence type="ECO:0000259" key="3">
    <source>
        <dbReference type="Pfam" id="PF19423"/>
    </source>
</evidence>
<dbReference type="GO" id="GO:0016787">
    <property type="term" value="F:hydrolase activity"/>
    <property type="evidence" value="ECO:0007669"/>
    <property type="project" value="InterPro"/>
</dbReference>
<sequence>MTVVTPQASSDGDAQQQPQSPSNTTFEWKTLIESFTDNTNSTKYNDLIQSILRWEDLLSRPDPINEQFLNPFVIVATHYLVGGLARVERFYFTDVINVGKLLLKYLLQNALPKTNDTNRISILNAIKSLCYSQTYLSSSELKDYLELVKKSDGPQINKDDRRLRSSSKTMITRRETGLVDSLCNAVLFDLSISDDSSNGNKRERPQSGGSSSKLTFPKHMSQVLLNDFKQLHGEQYFSEILFHMPLIIDSKMNINYILHNNIIISGNDTQFQENLVSIKNDLDFLRRTIQLPVIEPLDENRLNKFITMTLNSLLIGLKYVRLVINNDEIITNDQILHDIARTCIKLGDTIRNSPRLENSRNIFLNYHLLLAITLTKGIKEILQNINISNNNNNNNQNETQQQQQSKISINNLLIHLIAILMFSTRELINDISYSDSNIEIIDSRNEKFSFIKITDLLQSSQRYFYLQEHQTLKLFLIILNRLISSSSSIIKITSTIPDAPPLPPETPSTESISEDTFGIKNLFDETNTINLTNTSTTTATTTTSQQTNYRSSLSSTNRKRTILNRCLEIDLCSDEIIDQDDYYDLLNYLDKNYLNQNISILINDLTITLNINDQIDNLSYLIQHSITIPRFIHNLIQSDILTYTNEDLLLEKLGISLDQSWSLKISINNLIIFLKIILKRKNPELMCLLWDKFLQSIANSTDELTLEHLEIFLIFFHQMTIPQRKNILLQLVEIIQKTKHNIYLLILFEYIMFNFYEIPEEIIENIQQLISKNDIIPTINFNQIITKNNSNYLDGFALKNLYNNPIYNQFYNYLIEQLDFTKINRDLHVDDDENMKWVEKLSNDKYLNDTVIIAGDVTHVLSKLVHTLKLFKSKFKDVYYCPGNHELWTKSLREDEELQIYNSIEKFHYILEICDDIGIHTRPGVTSQGVTIVPLYGWYDDSLHMPVPNIESDLQLWTDYYRCQWTDEVPQRVAAKYFVNLNEQHLSSLNKNKSNSKIITFSHFLTSKKLMQAYRSEMSRRRQKWLESQNNTPQNEEIASGTLTANFSLVAGTELLDEQLKLIKPQIHIFGHSHRKMILDIGDGIKYINNPLGYTRERENGLIEPPHELYEINLMEK</sequence>
<dbReference type="Pfam" id="PF00149">
    <property type="entry name" value="Metallophos"/>
    <property type="match status" value="1"/>
</dbReference>
<dbReference type="PANTHER" id="PTHR36492:SF2">
    <property type="entry name" value="[ACYL-CARRIER-PROTEIN] PHOSPHODIESTERASE PPTH"/>
    <property type="match status" value="1"/>
</dbReference>
<feature type="domain" description="Calcineurin-like phosphoesterase" evidence="2">
    <location>
        <begin position="826"/>
        <end position="1075"/>
    </location>
</feature>
<proteinExistence type="predicted"/>
<evidence type="ECO:0000313" key="5">
    <source>
        <dbReference type="Proteomes" id="UP000663864"/>
    </source>
</evidence>
<feature type="region of interest" description="Disordered" evidence="1">
    <location>
        <begin position="1"/>
        <end position="23"/>
    </location>
</feature>
<dbReference type="Gene3D" id="3.60.21.10">
    <property type="match status" value="1"/>
</dbReference>
<dbReference type="CDD" id="cd00838">
    <property type="entry name" value="MPP_superfamily"/>
    <property type="match status" value="1"/>
</dbReference>
<dbReference type="PANTHER" id="PTHR36492">
    <property type="match status" value="1"/>
</dbReference>
<comment type="caution">
    <text evidence="4">The sequence shown here is derived from an EMBL/GenBank/DDBJ whole genome shotgun (WGS) entry which is preliminary data.</text>
</comment>
<feature type="domain" description="E3 ubiquitin-protein ligase UBR4 N-terminal" evidence="3">
    <location>
        <begin position="66"/>
        <end position="317"/>
    </location>
</feature>
<dbReference type="InterPro" id="IPR045841">
    <property type="entry name" value="E3_UBR4_N"/>
</dbReference>
<dbReference type="InterPro" id="IPR029052">
    <property type="entry name" value="Metallo-depent_PP-like"/>
</dbReference>
<accession>A0A814AIL4</accession>
<name>A0A814AIL4_9BILA</name>